<protein>
    <recommendedName>
        <fullName evidence="1">DAC domain-containing protein</fullName>
    </recommendedName>
</protein>
<comment type="caution">
    <text evidence="2">The sequence shown here is derived from an EMBL/GenBank/DDBJ whole genome shotgun (WGS) entry which is preliminary data.</text>
</comment>
<keyword evidence="3" id="KW-1185">Reference proteome</keyword>
<accession>A0ABP7MGH1</accession>
<name>A0ABP7MGH1_9BACT</name>
<dbReference type="EMBL" id="BAABDH010000003">
    <property type="protein sequence ID" value="GAA3919892.1"/>
    <property type="molecule type" value="Genomic_DNA"/>
</dbReference>
<organism evidence="2 3">
    <name type="scientific">Hymenobacter algoricola</name>
    <dbReference type="NCBI Taxonomy" id="486267"/>
    <lineage>
        <taxon>Bacteria</taxon>
        <taxon>Pseudomonadati</taxon>
        <taxon>Bacteroidota</taxon>
        <taxon>Cytophagia</taxon>
        <taxon>Cytophagales</taxon>
        <taxon>Hymenobacteraceae</taxon>
        <taxon>Hymenobacter</taxon>
    </lineage>
</organism>
<proteinExistence type="predicted"/>
<dbReference type="InterPro" id="IPR003390">
    <property type="entry name" value="DNA_integrity_scan_DisA_N"/>
</dbReference>
<dbReference type="Pfam" id="PF02457">
    <property type="entry name" value="DAC"/>
    <property type="match status" value="1"/>
</dbReference>
<gene>
    <name evidence="2" type="ORF">GCM10022406_02930</name>
</gene>
<dbReference type="Proteomes" id="UP001499909">
    <property type="component" value="Unassembled WGS sequence"/>
</dbReference>
<dbReference type="RefSeq" id="WP_345109019.1">
    <property type="nucleotide sequence ID" value="NZ_BAABDH010000003.1"/>
</dbReference>
<evidence type="ECO:0000313" key="2">
    <source>
        <dbReference type="EMBL" id="GAA3919892.1"/>
    </source>
</evidence>
<feature type="domain" description="DAC" evidence="1">
    <location>
        <begin position="7"/>
        <end position="35"/>
    </location>
</feature>
<evidence type="ECO:0000259" key="1">
    <source>
        <dbReference type="Pfam" id="PF02457"/>
    </source>
</evidence>
<evidence type="ECO:0000313" key="3">
    <source>
        <dbReference type="Proteomes" id="UP001499909"/>
    </source>
</evidence>
<dbReference type="InterPro" id="IPR036888">
    <property type="entry name" value="DNA_integrity_DisA_N_sf"/>
</dbReference>
<dbReference type="SUPFAM" id="SSF143597">
    <property type="entry name" value="YojJ-like"/>
    <property type="match status" value="1"/>
</dbReference>
<dbReference type="Gene3D" id="3.40.1700.10">
    <property type="entry name" value="DNA integrity scanning protein, DisA, N-terminal domain"/>
    <property type="match status" value="1"/>
</dbReference>
<reference evidence="3" key="1">
    <citation type="journal article" date="2019" name="Int. J. Syst. Evol. Microbiol.">
        <title>The Global Catalogue of Microorganisms (GCM) 10K type strain sequencing project: providing services to taxonomists for standard genome sequencing and annotation.</title>
        <authorList>
            <consortium name="The Broad Institute Genomics Platform"/>
            <consortium name="The Broad Institute Genome Sequencing Center for Infectious Disease"/>
            <person name="Wu L."/>
            <person name="Ma J."/>
        </authorList>
    </citation>
    <scope>NUCLEOTIDE SEQUENCE [LARGE SCALE GENOMIC DNA]</scope>
    <source>
        <strain evidence="3">JCM 17214</strain>
    </source>
</reference>
<sequence>MFVAWPAIGLTAVSDAVVLVVSEETGQISLVRGGEVFRNLSSSDLRTRLTEFLFDLPPKAANASASTAVEVAA</sequence>